<organism evidence="2 3">
    <name type="scientific">Paludibaculum fermentans</name>
    <dbReference type="NCBI Taxonomy" id="1473598"/>
    <lineage>
        <taxon>Bacteria</taxon>
        <taxon>Pseudomonadati</taxon>
        <taxon>Acidobacteriota</taxon>
        <taxon>Terriglobia</taxon>
        <taxon>Bryobacterales</taxon>
        <taxon>Bryobacteraceae</taxon>
        <taxon>Paludibaculum</taxon>
    </lineage>
</organism>
<proteinExistence type="predicted"/>
<dbReference type="EMBL" id="CP063849">
    <property type="protein sequence ID" value="QOY85868.1"/>
    <property type="molecule type" value="Genomic_DNA"/>
</dbReference>
<feature type="signal peptide" evidence="1">
    <location>
        <begin position="1"/>
        <end position="28"/>
    </location>
</feature>
<dbReference type="Gene3D" id="2.80.10.50">
    <property type="match status" value="2"/>
</dbReference>
<evidence type="ECO:0000313" key="3">
    <source>
        <dbReference type="Proteomes" id="UP000593892"/>
    </source>
</evidence>
<evidence type="ECO:0000313" key="2">
    <source>
        <dbReference type="EMBL" id="QOY85868.1"/>
    </source>
</evidence>
<keyword evidence="3" id="KW-1185">Reference proteome</keyword>
<sequence length="557" mass="58493">MKTIYQTLCRLAAPLALAWLTLAPMARASDYGGMVWLTSAAQAPNGGIWLQLQTGEDSGKTLAIGGAPAYPSVDEPGTVVAAPGKSGYWVVTKRGVIHARGEAPEICGGRLSNCAGYPMDPGQYEYVTSAAATPDGQGLWALSYRGQVWCAGTAKHFGDAVEGFDLMGTTIAPTPSGNGYYILKDDGGVHARGDAVFYGSTGGAFKQDYTGLALSHTAGGAVNGYWMLKRDGGVFSYGDATFLGSTGGNSHEVNSLFLLDNGARYGWVERNGTIGISGSYNRGAITSTTGGTTTLWHQKGKVDQPGAELHALPAGTGRADSWIFWPVKKSGVTAYQLRNEANGLCAELRNYEVSQGPCQADVQNSQTQAFWLEYTGSYFYVVMADMPRLAVTALPGSSRLMLIDKTTFPPSQVYRWKILESTSIAALDSGVQWLAADDADGAVSAASGTSAGGAAQKWLVAPTGEGPDWPVKFIDAQSGRCAEARGDGGRYRLGLAACAEASAAQRFQLREAGAGVFQIAPVGSRLAAAVSTTLPGEVEFVPAAHSTAWRLDSARNR</sequence>
<protein>
    <recommendedName>
        <fullName evidence="4">Ricin B lectin domain-containing protein</fullName>
    </recommendedName>
</protein>
<accession>A0A7S7SIN9</accession>
<evidence type="ECO:0008006" key="4">
    <source>
        <dbReference type="Google" id="ProtNLM"/>
    </source>
</evidence>
<dbReference type="RefSeq" id="WP_194447538.1">
    <property type="nucleotide sequence ID" value="NZ_CP063849.1"/>
</dbReference>
<feature type="chain" id="PRO_5032293565" description="Ricin B lectin domain-containing protein" evidence="1">
    <location>
        <begin position="29"/>
        <end position="557"/>
    </location>
</feature>
<dbReference type="SUPFAM" id="SSF50370">
    <property type="entry name" value="Ricin B-like lectins"/>
    <property type="match status" value="1"/>
</dbReference>
<keyword evidence="1" id="KW-0732">Signal</keyword>
<dbReference type="InterPro" id="IPR035992">
    <property type="entry name" value="Ricin_B-like_lectins"/>
</dbReference>
<dbReference type="AlphaFoldDB" id="A0A7S7SIN9"/>
<dbReference type="KEGG" id="pfer:IRI77_24015"/>
<gene>
    <name evidence="2" type="ORF">IRI77_24015</name>
</gene>
<evidence type="ECO:0000256" key="1">
    <source>
        <dbReference type="SAM" id="SignalP"/>
    </source>
</evidence>
<dbReference type="Proteomes" id="UP000593892">
    <property type="component" value="Chromosome"/>
</dbReference>
<reference evidence="2 3" key="1">
    <citation type="submission" date="2020-10" db="EMBL/GenBank/DDBJ databases">
        <title>Complete genome sequence of Paludibaculum fermentans P105T, a facultatively anaerobic acidobacterium capable of dissimilatory Fe(III) reduction.</title>
        <authorList>
            <person name="Dedysh S.N."/>
            <person name="Beletsky A.V."/>
            <person name="Kulichevskaya I.S."/>
            <person name="Mardanov A.V."/>
            <person name="Ravin N.V."/>
        </authorList>
    </citation>
    <scope>NUCLEOTIDE SEQUENCE [LARGE SCALE GENOMIC DNA]</scope>
    <source>
        <strain evidence="2 3">P105</strain>
    </source>
</reference>
<name>A0A7S7SIN9_PALFE</name>